<dbReference type="GO" id="GO:0004385">
    <property type="term" value="F:GMP kinase activity"/>
    <property type="evidence" value="ECO:0007669"/>
    <property type="project" value="UniProtKB-EC"/>
</dbReference>
<feature type="domain" description="Guanylate kinase-like" evidence="8">
    <location>
        <begin position="1"/>
        <end position="176"/>
    </location>
</feature>
<name>A0A7L6N8P8_9MOLU</name>
<accession>A0A7L6N8P8</accession>
<evidence type="ECO:0000313" key="9">
    <source>
        <dbReference type="EMBL" id="QLY40899.1"/>
    </source>
</evidence>
<evidence type="ECO:0000313" key="10">
    <source>
        <dbReference type="Proteomes" id="UP000512167"/>
    </source>
</evidence>
<comment type="catalytic activity">
    <reaction evidence="6">
        <text>GMP + ATP = GDP + ADP</text>
        <dbReference type="Rhea" id="RHEA:20780"/>
        <dbReference type="ChEBI" id="CHEBI:30616"/>
        <dbReference type="ChEBI" id="CHEBI:58115"/>
        <dbReference type="ChEBI" id="CHEBI:58189"/>
        <dbReference type="ChEBI" id="CHEBI:456216"/>
        <dbReference type="EC" id="2.7.4.8"/>
    </reaction>
</comment>
<evidence type="ECO:0000256" key="5">
    <source>
        <dbReference type="ARBA" id="ARBA00022777"/>
    </source>
</evidence>
<dbReference type="InterPro" id="IPR008144">
    <property type="entry name" value="Guanylate_kin-like_dom"/>
</dbReference>
<dbReference type="Pfam" id="PF00625">
    <property type="entry name" value="Guanylate_kin"/>
    <property type="match status" value="1"/>
</dbReference>
<dbReference type="KEGG" id="tbk:HF295_08535"/>
<dbReference type="PANTHER" id="PTHR23117:SF13">
    <property type="entry name" value="GUANYLATE KINASE"/>
    <property type="match status" value="1"/>
</dbReference>
<keyword evidence="7" id="KW-0175">Coiled coil</keyword>
<dbReference type="InterPro" id="IPR027417">
    <property type="entry name" value="P-loop_NTPase"/>
</dbReference>
<evidence type="ECO:0000259" key="8">
    <source>
        <dbReference type="PROSITE" id="PS50052"/>
    </source>
</evidence>
<dbReference type="Gene3D" id="3.40.50.300">
    <property type="entry name" value="P-loop containing nucleotide triphosphate hydrolases"/>
    <property type="match status" value="1"/>
</dbReference>
<dbReference type="Proteomes" id="UP000512167">
    <property type="component" value="Chromosome"/>
</dbReference>
<evidence type="ECO:0000256" key="1">
    <source>
        <dbReference type="ARBA" id="ARBA00003531"/>
    </source>
</evidence>
<dbReference type="SUPFAM" id="SSF52540">
    <property type="entry name" value="P-loop containing nucleoside triphosphate hydrolases"/>
    <property type="match status" value="1"/>
</dbReference>
<evidence type="ECO:0000256" key="4">
    <source>
        <dbReference type="ARBA" id="ARBA00022679"/>
    </source>
</evidence>
<evidence type="ECO:0000256" key="7">
    <source>
        <dbReference type="SAM" id="Coils"/>
    </source>
</evidence>
<keyword evidence="4" id="KW-0808">Transferase</keyword>
<dbReference type="InterPro" id="IPR008145">
    <property type="entry name" value="GK/Ca_channel_bsu"/>
</dbReference>
<dbReference type="PANTHER" id="PTHR23117">
    <property type="entry name" value="GUANYLATE KINASE-RELATED"/>
    <property type="match status" value="1"/>
</dbReference>
<sequence>MLVLVGPSASGKTESAKIMMNKYPISRVVTCTTRPKRVNEIDEFDYHFLSWEEFLLKKKQGYFIETAHYNQFHYGTPKNELADDKFIILEPKGLQSFLKLDIPIVAIYLKTKEEIRIERMKERKDKIKDIKERIKEDKKEFNLKHIQGLDLVIDTTNLSLSEVADLIYKNYIDILEKKKAKINQLSLFED</sequence>
<comment type="function">
    <text evidence="1">Essential for recycling GMP and indirectly, cGMP.</text>
</comment>
<feature type="coiled-coil region" evidence="7">
    <location>
        <begin position="110"/>
        <end position="140"/>
    </location>
</feature>
<dbReference type="SMART" id="SM00072">
    <property type="entry name" value="GuKc"/>
    <property type="match status" value="1"/>
</dbReference>
<protein>
    <recommendedName>
        <fullName evidence="8">Guanylate kinase-like domain-containing protein</fullName>
    </recommendedName>
</protein>
<dbReference type="RefSeq" id="WP_312031753.1">
    <property type="nucleotide sequence ID" value="NZ_CP051151.1"/>
</dbReference>
<dbReference type="AlphaFoldDB" id="A0A7L6N8P8"/>
<evidence type="ECO:0000256" key="2">
    <source>
        <dbReference type="ARBA" id="ARBA00004496"/>
    </source>
</evidence>
<keyword evidence="5" id="KW-0418">Kinase</keyword>
<evidence type="ECO:0000256" key="6">
    <source>
        <dbReference type="ARBA" id="ARBA00048594"/>
    </source>
</evidence>
<organism evidence="9 10">
    <name type="scientific">Hujiaoplasma nucleasis</name>
    <dbReference type="NCBI Taxonomy" id="2725268"/>
    <lineage>
        <taxon>Bacteria</taxon>
        <taxon>Bacillati</taxon>
        <taxon>Mycoplasmatota</taxon>
        <taxon>Mollicutes</taxon>
        <taxon>Candidatus Izemoplasmatales</taxon>
        <taxon>Hujiaoplasmataceae</taxon>
        <taxon>Hujiaoplasma</taxon>
    </lineage>
</organism>
<dbReference type="EMBL" id="CP051151">
    <property type="protein sequence ID" value="QLY40899.1"/>
    <property type="molecule type" value="Genomic_DNA"/>
</dbReference>
<keyword evidence="10" id="KW-1185">Reference proteome</keyword>
<gene>
    <name evidence="9" type="ORF">HF295_08535</name>
</gene>
<reference evidence="9 10" key="1">
    <citation type="submission" date="2020-04" db="EMBL/GenBank/DDBJ databases">
        <authorList>
            <person name="Zheng R.K."/>
            <person name="Sun C.M."/>
        </authorList>
    </citation>
    <scope>NUCLEOTIDE SEQUENCE [LARGE SCALE GENOMIC DNA]</scope>
    <source>
        <strain evidence="10">zrk29</strain>
    </source>
</reference>
<evidence type="ECO:0000256" key="3">
    <source>
        <dbReference type="ARBA" id="ARBA00005790"/>
    </source>
</evidence>
<comment type="subcellular location">
    <subcellularLocation>
        <location evidence="2">Cytoplasm</location>
    </subcellularLocation>
</comment>
<dbReference type="PROSITE" id="PS50052">
    <property type="entry name" value="GUANYLATE_KINASE_2"/>
    <property type="match status" value="1"/>
</dbReference>
<proteinExistence type="inferred from homology"/>
<comment type="similarity">
    <text evidence="3">Belongs to the guanylate kinase family.</text>
</comment>
<dbReference type="GO" id="GO:0005829">
    <property type="term" value="C:cytosol"/>
    <property type="evidence" value="ECO:0007669"/>
    <property type="project" value="TreeGrafter"/>
</dbReference>